<evidence type="ECO:0000313" key="4">
    <source>
        <dbReference type="Proteomes" id="UP000011087"/>
    </source>
</evidence>
<reference evidence="4" key="2">
    <citation type="submission" date="2012-11" db="EMBL/GenBank/DDBJ databases">
        <authorList>
            <person name="Kuo A."/>
            <person name="Curtis B.A."/>
            <person name="Tanifuji G."/>
            <person name="Burki F."/>
            <person name="Gruber A."/>
            <person name="Irimia M."/>
            <person name="Maruyama S."/>
            <person name="Arias M.C."/>
            <person name="Ball S.G."/>
            <person name="Gile G.H."/>
            <person name="Hirakawa Y."/>
            <person name="Hopkins J.F."/>
            <person name="Rensing S.A."/>
            <person name="Schmutz J."/>
            <person name="Symeonidi A."/>
            <person name="Elias M."/>
            <person name="Eveleigh R.J."/>
            <person name="Herman E.K."/>
            <person name="Klute M.J."/>
            <person name="Nakayama T."/>
            <person name="Obornik M."/>
            <person name="Reyes-Prieto A."/>
            <person name="Armbrust E.V."/>
            <person name="Aves S.J."/>
            <person name="Beiko R.G."/>
            <person name="Coutinho P."/>
            <person name="Dacks J.B."/>
            <person name="Durnford D.G."/>
            <person name="Fast N.M."/>
            <person name="Green B.R."/>
            <person name="Grisdale C."/>
            <person name="Hempe F."/>
            <person name="Henrissat B."/>
            <person name="Hoppner M.P."/>
            <person name="Ishida K.-I."/>
            <person name="Kim E."/>
            <person name="Koreny L."/>
            <person name="Kroth P.G."/>
            <person name="Liu Y."/>
            <person name="Malik S.-B."/>
            <person name="Maier U.G."/>
            <person name="McRose D."/>
            <person name="Mock T."/>
            <person name="Neilson J.A."/>
            <person name="Onodera N.T."/>
            <person name="Poole A.M."/>
            <person name="Pritham E.J."/>
            <person name="Richards T.A."/>
            <person name="Rocap G."/>
            <person name="Roy S.W."/>
            <person name="Sarai C."/>
            <person name="Schaack S."/>
            <person name="Shirato S."/>
            <person name="Slamovits C.H."/>
            <person name="Spencer D.F."/>
            <person name="Suzuki S."/>
            <person name="Worden A.Z."/>
            <person name="Zauner S."/>
            <person name="Barry K."/>
            <person name="Bell C."/>
            <person name="Bharti A.K."/>
            <person name="Crow J.A."/>
            <person name="Grimwood J."/>
            <person name="Kramer R."/>
            <person name="Lindquist E."/>
            <person name="Lucas S."/>
            <person name="Salamov A."/>
            <person name="McFadden G.I."/>
            <person name="Lane C.E."/>
            <person name="Keeling P.J."/>
            <person name="Gray M.W."/>
            <person name="Grigoriev I.V."/>
            <person name="Archibald J.M."/>
        </authorList>
    </citation>
    <scope>NUCLEOTIDE SEQUENCE</scope>
    <source>
        <strain evidence="4">CCMP2712</strain>
    </source>
</reference>
<dbReference type="RefSeq" id="XP_005842479.1">
    <property type="nucleotide sequence ID" value="XM_005842422.1"/>
</dbReference>
<evidence type="ECO:0000313" key="2">
    <source>
        <dbReference type="EMBL" id="EKX55499.1"/>
    </source>
</evidence>
<accession>L1K4G7</accession>
<proteinExistence type="predicted"/>
<organism evidence="2">
    <name type="scientific">Guillardia theta (strain CCMP2712)</name>
    <name type="common">Cryptophyte</name>
    <dbReference type="NCBI Taxonomy" id="905079"/>
    <lineage>
        <taxon>Eukaryota</taxon>
        <taxon>Cryptophyceae</taxon>
        <taxon>Pyrenomonadales</taxon>
        <taxon>Geminigeraceae</taxon>
        <taxon>Guillardia</taxon>
    </lineage>
</organism>
<gene>
    <name evidence="2" type="ORF">GUITHDRAFT_99275</name>
</gene>
<dbReference type="AlphaFoldDB" id="L1K4G7"/>
<evidence type="ECO:0000256" key="1">
    <source>
        <dbReference type="SAM" id="MobiDB-lite"/>
    </source>
</evidence>
<feature type="region of interest" description="Disordered" evidence="1">
    <location>
        <begin position="98"/>
        <end position="125"/>
    </location>
</feature>
<dbReference type="PaxDb" id="55529-EKX55499"/>
<dbReference type="HOGENOM" id="CLU_1196790_0_0_1"/>
<dbReference type="Proteomes" id="UP000011087">
    <property type="component" value="Unassembled WGS sequence"/>
</dbReference>
<protein>
    <submittedName>
        <fullName evidence="2 3">Uncharacterized protein</fullName>
    </submittedName>
</protein>
<dbReference type="KEGG" id="gtt:GUITHDRAFT_99275"/>
<keyword evidence="4" id="KW-1185">Reference proteome</keyword>
<dbReference type="EMBL" id="JH992965">
    <property type="protein sequence ID" value="EKX55499.1"/>
    <property type="molecule type" value="Genomic_DNA"/>
</dbReference>
<feature type="region of interest" description="Disordered" evidence="1">
    <location>
        <begin position="139"/>
        <end position="158"/>
    </location>
</feature>
<sequence>MFSAKELSTTKTASSRKLAETLSRAGLLQTPCAVRNPDYLGKRNMPDVEEDKSAVCVSNTRAEFATDASEQQAGCDQAESIQGGRANLRPHAMSEGWINEDEDPASFSFQNNEDTASDADYQPQIRSSSALVARRIEKSLKKDNSGSDSSEEEEDKDEDVAFLSVISKLNEISPTSFNVKLYRKKKSVLRIFQKGSDDSEDETKDMKQLSNSVVQVAYQSRLNKIHGAQDNR</sequence>
<reference evidence="3" key="3">
    <citation type="submission" date="2015-06" db="UniProtKB">
        <authorList>
            <consortium name="EnsemblProtists"/>
        </authorList>
    </citation>
    <scope>IDENTIFICATION</scope>
</reference>
<feature type="compositionally biased region" description="Acidic residues" evidence="1">
    <location>
        <begin position="149"/>
        <end position="158"/>
    </location>
</feature>
<evidence type="ECO:0000313" key="3">
    <source>
        <dbReference type="EnsemblProtists" id="EKX55499"/>
    </source>
</evidence>
<dbReference type="GeneID" id="17312209"/>
<dbReference type="EnsemblProtists" id="EKX55499">
    <property type="protein sequence ID" value="EKX55499"/>
    <property type="gene ID" value="GUITHDRAFT_99275"/>
</dbReference>
<reference evidence="2 4" key="1">
    <citation type="journal article" date="2012" name="Nature">
        <title>Algal genomes reveal evolutionary mosaicism and the fate of nucleomorphs.</title>
        <authorList>
            <consortium name="DOE Joint Genome Institute"/>
            <person name="Curtis B.A."/>
            <person name="Tanifuji G."/>
            <person name="Burki F."/>
            <person name="Gruber A."/>
            <person name="Irimia M."/>
            <person name="Maruyama S."/>
            <person name="Arias M.C."/>
            <person name="Ball S.G."/>
            <person name="Gile G.H."/>
            <person name="Hirakawa Y."/>
            <person name="Hopkins J.F."/>
            <person name="Kuo A."/>
            <person name="Rensing S.A."/>
            <person name="Schmutz J."/>
            <person name="Symeonidi A."/>
            <person name="Elias M."/>
            <person name="Eveleigh R.J."/>
            <person name="Herman E.K."/>
            <person name="Klute M.J."/>
            <person name="Nakayama T."/>
            <person name="Obornik M."/>
            <person name="Reyes-Prieto A."/>
            <person name="Armbrust E.V."/>
            <person name="Aves S.J."/>
            <person name="Beiko R.G."/>
            <person name="Coutinho P."/>
            <person name="Dacks J.B."/>
            <person name="Durnford D.G."/>
            <person name="Fast N.M."/>
            <person name="Green B.R."/>
            <person name="Grisdale C.J."/>
            <person name="Hempel F."/>
            <person name="Henrissat B."/>
            <person name="Hoppner M.P."/>
            <person name="Ishida K."/>
            <person name="Kim E."/>
            <person name="Koreny L."/>
            <person name="Kroth P.G."/>
            <person name="Liu Y."/>
            <person name="Malik S.B."/>
            <person name="Maier U.G."/>
            <person name="McRose D."/>
            <person name="Mock T."/>
            <person name="Neilson J.A."/>
            <person name="Onodera N.T."/>
            <person name="Poole A.M."/>
            <person name="Pritham E.J."/>
            <person name="Richards T.A."/>
            <person name="Rocap G."/>
            <person name="Roy S.W."/>
            <person name="Sarai C."/>
            <person name="Schaack S."/>
            <person name="Shirato S."/>
            <person name="Slamovits C.H."/>
            <person name="Spencer D.F."/>
            <person name="Suzuki S."/>
            <person name="Worden A.Z."/>
            <person name="Zauner S."/>
            <person name="Barry K."/>
            <person name="Bell C."/>
            <person name="Bharti A.K."/>
            <person name="Crow J.A."/>
            <person name="Grimwood J."/>
            <person name="Kramer R."/>
            <person name="Lindquist E."/>
            <person name="Lucas S."/>
            <person name="Salamov A."/>
            <person name="McFadden G.I."/>
            <person name="Lane C.E."/>
            <person name="Keeling P.J."/>
            <person name="Gray M.W."/>
            <person name="Grigoriev I.V."/>
            <person name="Archibald J.M."/>
        </authorList>
    </citation>
    <scope>NUCLEOTIDE SEQUENCE</scope>
    <source>
        <strain evidence="2 4">CCMP2712</strain>
    </source>
</reference>
<name>L1K4G7_GUITC</name>